<feature type="transmembrane region" description="Helical" evidence="1">
    <location>
        <begin position="77"/>
        <end position="98"/>
    </location>
</feature>
<protein>
    <submittedName>
        <fullName evidence="2">Uncharacterized protein</fullName>
    </submittedName>
</protein>
<gene>
    <name evidence="2" type="ORF">LQ327_13870</name>
</gene>
<feature type="transmembrane region" description="Helical" evidence="1">
    <location>
        <begin position="138"/>
        <end position="158"/>
    </location>
</feature>
<feature type="transmembrane region" description="Helical" evidence="1">
    <location>
        <begin position="227"/>
        <end position="247"/>
    </location>
</feature>
<evidence type="ECO:0000313" key="2">
    <source>
        <dbReference type="EMBL" id="MCD2194458.1"/>
    </source>
</evidence>
<dbReference type="RefSeq" id="WP_230734446.1">
    <property type="nucleotide sequence ID" value="NZ_JAJNDB010000002.1"/>
</dbReference>
<keyword evidence="1" id="KW-0812">Transmembrane</keyword>
<evidence type="ECO:0000313" key="3">
    <source>
        <dbReference type="Proteomes" id="UP001199469"/>
    </source>
</evidence>
<accession>A0ABS8P8W8</accession>
<reference evidence="2 3" key="1">
    <citation type="submission" date="2021-11" db="EMBL/GenBank/DDBJ databases">
        <title>Draft genome sequence of Actinomycetospora sp. SF1 isolated from the rhizosphere soil.</title>
        <authorList>
            <person name="Duangmal K."/>
            <person name="Chantavorakit T."/>
        </authorList>
    </citation>
    <scope>NUCLEOTIDE SEQUENCE [LARGE SCALE GENOMIC DNA]</scope>
    <source>
        <strain evidence="2 3">TBRC 5722</strain>
    </source>
</reference>
<feature type="transmembrane region" description="Helical" evidence="1">
    <location>
        <begin position="170"/>
        <end position="190"/>
    </location>
</feature>
<feature type="transmembrane region" description="Helical" evidence="1">
    <location>
        <begin position="197"/>
        <end position="221"/>
    </location>
</feature>
<dbReference type="EMBL" id="JAJNDB010000002">
    <property type="protein sequence ID" value="MCD2194458.1"/>
    <property type="molecule type" value="Genomic_DNA"/>
</dbReference>
<name>A0ABS8P8W8_9PSEU</name>
<keyword evidence="1" id="KW-0472">Membrane</keyword>
<feature type="transmembrane region" description="Helical" evidence="1">
    <location>
        <begin position="104"/>
        <end position="126"/>
    </location>
</feature>
<evidence type="ECO:0000256" key="1">
    <source>
        <dbReference type="SAM" id="Phobius"/>
    </source>
</evidence>
<feature type="transmembrane region" description="Helical" evidence="1">
    <location>
        <begin position="16"/>
        <end position="39"/>
    </location>
</feature>
<organism evidence="2 3">
    <name type="scientific">Actinomycetospora endophytica</name>
    <dbReference type="NCBI Taxonomy" id="2291215"/>
    <lineage>
        <taxon>Bacteria</taxon>
        <taxon>Bacillati</taxon>
        <taxon>Actinomycetota</taxon>
        <taxon>Actinomycetes</taxon>
        <taxon>Pseudonocardiales</taxon>
        <taxon>Pseudonocardiaceae</taxon>
        <taxon>Actinomycetospora</taxon>
    </lineage>
</organism>
<keyword evidence="3" id="KW-1185">Reference proteome</keyword>
<dbReference type="Proteomes" id="UP001199469">
    <property type="component" value="Unassembled WGS sequence"/>
</dbReference>
<keyword evidence="1" id="KW-1133">Transmembrane helix</keyword>
<comment type="caution">
    <text evidence="2">The sequence shown here is derived from an EMBL/GenBank/DDBJ whole genome shotgun (WGS) entry which is preliminary data.</text>
</comment>
<sequence>MDPTTTRSAPPARRHLWWSLVFGVAGVALLPWIVILAVVQPPTAAVGNLPLAAGGALATITGGLLVSAVLTLTGSPFLTMTAGATAALAVCAGFFHVVTGTATYPRAAAVATVVVLGPVAVLCAIVARNEPARSRTSAVLFVLAAVATLLAWQRSAAAGFPAQEAHHLKLIWITLDVAEAVALITTALALRHRPTRVPVAASVAGALLCCDVWFNVVGAVGEARTEAIQMAFVSIPLGLAAFVIGALEIRSSD</sequence>
<proteinExistence type="predicted"/>
<feature type="transmembrane region" description="Helical" evidence="1">
    <location>
        <begin position="51"/>
        <end position="70"/>
    </location>
</feature>